<proteinExistence type="predicted"/>
<accession>A0A7Y9KDL2</accession>
<name>A0A7Y9KDL2_9ACTN</name>
<dbReference type="AlphaFoldDB" id="A0A7Y9KDL2"/>
<comment type="caution">
    <text evidence="2">The sequence shown here is derived from an EMBL/GenBank/DDBJ whole genome shotgun (WGS) entry which is preliminary data.</text>
</comment>
<keyword evidence="3" id="KW-1185">Reference proteome</keyword>
<evidence type="ECO:0000313" key="3">
    <source>
        <dbReference type="Proteomes" id="UP000591272"/>
    </source>
</evidence>
<evidence type="ECO:0000313" key="2">
    <source>
        <dbReference type="EMBL" id="NYE13555.1"/>
    </source>
</evidence>
<dbReference type="RefSeq" id="WP_268247849.1">
    <property type="nucleotide sequence ID" value="NZ_BMRD01000018.1"/>
</dbReference>
<protein>
    <submittedName>
        <fullName evidence="2">Uncharacterized protein</fullName>
    </submittedName>
</protein>
<reference evidence="2 3" key="1">
    <citation type="submission" date="2020-07" db="EMBL/GenBank/DDBJ databases">
        <title>Sequencing the genomes of 1000 actinobacteria strains.</title>
        <authorList>
            <person name="Klenk H.-P."/>
        </authorList>
    </citation>
    <scope>NUCLEOTIDE SEQUENCE [LARGE SCALE GENOMIC DNA]</scope>
    <source>
        <strain evidence="2 3">DSM 43461</strain>
    </source>
</reference>
<gene>
    <name evidence="2" type="ORF">BJ999_003851</name>
</gene>
<feature type="region of interest" description="Disordered" evidence="1">
    <location>
        <begin position="1"/>
        <end position="23"/>
    </location>
</feature>
<dbReference type="EMBL" id="JACCBT010000001">
    <property type="protein sequence ID" value="NYE13555.1"/>
    <property type="molecule type" value="Genomic_DNA"/>
</dbReference>
<organism evidence="2 3">
    <name type="scientific">Actinomadura citrea</name>
    <dbReference type="NCBI Taxonomy" id="46158"/>
    <lineage>
        <taxon>Bacteria</taxon>
        <taxon>Bacillati</taxon>
        <taxon>Actinomycetota</taxon>
        <taxon>Actinomycetes</taxon>
        <taxon>Streptosporangiales</taxon>
        <taxon>Thermomonosporaceae</taxon>
        <taxon>Actinomadura</taxon>
    </lineage>
</organism>
<evidence type="ECO:0000256" key="1">
    <source>
        <dbReference type="SAM" id="MobiDB-lite"/>
    </source>
</evidence>
<sequence>MTSDDELLRSLLTGGPESEPQTDRILDAALRSFETFGPRRTTPS</sequence>
<dbReference type="Proteomes" id="UP000591272">
    <property type="component" value="Unassembled WGS sequence"/>
</dbReference>